<feature type="compositionally biased region" description="Low complexity" evidence="1">
    <location>
        <begin position="126"/>
        <end position="146"/>
    </location>
</feature>
<sequence length="248" mass="26705">MEALQMAQILADLSTLQSTVCIPSPLLSVCIALPSSSSCSSASSISLLSSPRPYAPHYQEPAAAQNLLDANKNLTPHILRRKSRASVLPEPPKFDKLGRRIIRGPSRSGNVTPIGGNAGGRPALLSRMSSGFSVGSSGTATPTTGASEEKDEDMARAQKLLELYEMRGKFQEMGDTGLARAKERVDKVVDQYAKKDLEEREAFRNDLWIDTGHIAGMFNGQQWARTLSGTGGWCAWDMAHITGAFLGV</sequence>
<evidence type="ECO:0000313" key="2">
    <source>
        <dbReference type="EMBL" id="RDL36847.1"/>
    </source>
</evidence>
<accession>A0A370TMW5</accession>
<gene>
    <name evidence="2" type="ORF">BP5553_06199</name>
</gene>
<dbReference type="OrthoDB" id="3519533at2759"/>
<feature type="region of interest" description="Disordered" evidence="1">
    <location>
        <begin position="81"/>
        <end position="152"/>
    </location>
</feature>
<keyword evidence="3" id="KW-1185">Reference proteome</keyword>
<dbReference type="Proteomes" id="UP000254866">
    <property type="component" value="Unassembled WGS sequence"/>
</dbReference>
<comment type="caution">
    <text evidence="2">The sequence shown here is derived from an EMBL/GenBank/DDBJ whole genome shotgun (WGS) entry which is preliminary data.</text>
</comment>
<evidence type="ECO:0000256" key="1">
    <source>
        <dbReference type="SAM" id="MobiDB-lite"/>
    </source>
</evidence>
<organism evidence="2 3">
    <name type="scientific">Venustampulla echinocandica</name>
    <dbReference type="NCBI Taxonomy" id="2656787"/>
    <lineage>
        <taxon>Eukaryota</taxon>
        <taxon>Fungi</taxon>
        <taxon>Dikarya</taxon>
        <taxon>Ascomycota</taxon>
        <taxon>Pezizomycotina</taxon>
        <taxon>Leotiomycetes</taxon>
        <taxon>Helotiales</taxon>
        <taxon>Pleuroascaceae</taxon>
        <taxon>Venustampulla</taxon>
    </lineage>
</organism>
<dbReference type="GeneID" id="43599048"/>
<dbReference type="AlphaFoldDB" id="A0A370TMW5"/>
<proteinExistence type="predicted"/>
<dbReference type="RefSeq" id="XP_031869503.1">
    <property type="nucleotide sequence ID" value="XM_032014822.1"/>
</dbReference>
<evidence type="ECO:0000313" key="3">
    <source>
        <dbReference type="Proteomes" id="UP000254866"/>
    </source>
</evidence>
<name>A0A370TMW5_9HELO</name>
<protein>
    <submittedName>
        <fullName evidence="2">Uncharacterized protein</fullName>
    </submittedName>
</protein>
<reference evidence="2 3" key="1">
    <citation type="journal article" date="2018" name="IMA Fungus">
        <title>IMA Genome-F 9: Draft genome sequence of Annulohypoxylon stygium, Aspergillus mulundensis, Berkeleyomyces basicola (syn. Thielaviopsis basicola), Ceratocystis smalleyi, two Cercospora beticola strains, Coleophoma cylindrospora, Fusarium fracticaudum, Phialophora cf. hyalina, and Morchella septimelata.</title>
        <authorList>
            <person name="Wingfield B.D."/>
            <person name="Bills G.F."/>
            <person name="Dong Y."/>
            <person name="Huang W."/>
            <person name="Nel W.J."/>
            <person name="Swalarsk-Parry B.S."/>
            <person name="Vaghefi N."/>
            <person name="Wilken P.M."/>
            <person name="An Z."/>
            <person name="de Beer Z.W."/>
            <person name="De Vos L."/>
            <person name="Chen L."/>
            <person name="Duong T.A."/>
            <person name="Gao Y."/>
            <person name="Hammerbacher A."/>
            <person name="Kikkert J.R."/>
            <person name="Li Y."/>
            <person name="Li H."/>
            <person name="Li K."/>
            <person name="Li Q."/>
            <person name="Liu X."/>
            <person name="Ma X."/>
            <person name="Naidoo K."/>
            <person name="Pethybridge S.J."/>
            <person name="Sun J."/>
            <person name="Steenkamp E.T."/>
            <person name="van der Nest M.A."/>
            <person name="van Wyk S."/>
            <person name="Wingfield M.J."/>
            <person name="Xiong C."/>
            <person name="Yue Q."/>
            <person name="Zhang X."/>
        </authorList>
    </citation>
    <scope>NUCLEOTIDE SEQUENCE [LARGE SCALE GENOMIC DNA]</scope>
    <source>
        <strain evidence="2 3">BP 5553</strain>
    </source>
</reference>
<dbReference type="EMBL" id="NPIC01000004">
    <property type="protein sequence ID" value="RDL36847.1"/>
    <property type="molecule type" value="Genomic_DNA"/>
</dbReference>